<dbReference type="GeneID" id="14498128"/>
<dbReference type="Gene3D" id="1.25.10.10">
    <property type="entry name" value="Leucine-rich Repeat Variant"/>
    <property type="match status" value="1"/>
</dbReference>
<organism evidence="4 5">
    <name type="scientific">Henningerozyma blattae (strain ATCC 34711 / CBS 6284 / DSM 70876 / NBRC 10599 / NRRL Y-10934 / UCD 77-7)</name>
    <name type="common">Yeast</name>
    <name type="synonym">Tetrapisispora blattae</name>
    <dbReference type="NCBI Taxonomy" id="1071380"/>
    <lineage>
        <taxon>Eukaryota</taxon>
        <taxon>Fungi</taxon>
        <taxon>Dikarya</taxon>
        <taxon>Ascomycota</taxon>
        <taxon>Saccharomycotina</taxon>
        <taxon>Saccharomycetes</taxon>
        <taxon>Saccharomycetales</taxon>
        <taxon>Saccharomycetaceae</taxon>
        <taxon>Henningerozyma</taxon>
    </lineage>
</organism>
<dbReference type="KEGG" id="tbl:TBLA_0I02950"/>
<dbReference type="CDD" id="cd13394">
    <property type="entry name" value="Syo1_like"/>
    <property type="match status" value="1"/>
</dbReference>
<sequence>MGKSKKRSRTSKARLNPISGRPDVRNAAKDNALVTKRIQPLLKQLESAIANDRHMSLSSVSVLCEDTHMRSLFLREKLVQIILKKLITDDNTEIVVESYGLLRNITLEEGYDISTHLWRSDIWTSIIDGFNKIENSLNALNDTNNKSSKESKSLLFDFTDNLLSLVVALANGSDKILDELLSEDKLTNIFKILTYLLQFGIDKIPLKLLNTILDLIYDFSSESFQFIESVSNHDYLSKFVSQLPNMIQENEKNQASQQFNELTKVLVQGIYIQFLDMNLTIEQTNSIIHGICTSIDSIDIKQVFHDLSSKTDDEELIKAKDSTVAEKIKDYTKRRSSAMMRVQSIEIAIDLLTAVIELLAALYEEQKHTKNKDSLPDDLIVTLAEFLPHAFMALSENFTPRILIVWNNLLWLYITVGINIFDLNNEPYKQLWSFLTDISTDLTNHEITSIKMGKESVIWALLKTGTLQPEPAKVLEYFNLINNVDFVNTYIKEFESFQAETAEDTIEYKQRILGVLSTYALYQGQIEVNRVIGQFFMNLLIKKDLHAVLTVEIINSLFEIYGDKNFDYDEDVFVKDDFLRLLQEQIVPNVRLIFKLVDKNRDPQLKERCNETFNNLDSFIHYKMNERS</sequence>
<feature type="domain" description="SYO1-like TPR repeats" evidence="3">
    <location>
        <begin position="497"/>
        <end position="626"/>
    </location>
</feature>
<dbReference type="RefSeq" id="XP_004182470.1">
    <property type="nucleotide sequence ID" value="XM_004182422.1"/>
</dbReference>
<dbReference type="GO" id="GO:0006606">
    <property type="term" value="P:protein import into nucleus"/>
    <property type="evidence" value="ECO:0007669"/>
    <property type="project" value="EnsemblFungi"/>
</dbReference>
<evidence type="ECO:0000313" key="4">
    <source>
        <dbReference type="EMBL" id="CCH62951.1"/>
    </source>
</evidence>
<feature type="compositionally biased region" description="Basic residues" evidence="2">
    <location>
        <begin position="1"/>
        <end position="12"/>
    </location>
</feature>
<dbReference type="InParanoid" id="I2H999"/>
<dbReference type="PANTHER" id="PTHR13347:SF1">
    <property type="entry name" value="HEAT REPEAT-CONTAINING PROTEIN 3"/>
    <property type="match status" value="1"/>
</dbReference>
<dbReference type="EMBL" id="HE806324">
    <property type="protein sequence ID" value="CCH62951.1"/>
    <property type="molecule type" value="Genomic_DNA"/>
</dbReference>
<dbReference type="PANTHER" id="PTHR13347">
    <property type="entry name" value="HEAT REPEAT-CONTAINING PROTEIN 3"/>
    <property type="match status" value="1"/>
</dbReference>
<evidence type="ECO:0000256" key="1">
    <source>
        <dbReference type="ARBA" id="ARBA00049983"/>
    </source>
</evidence>
<name>I2H999_HENB6</name>
<dbReference type="GO" id="GO:0051082">
    <property type="term" value="F:unfolded protein binding"/>
    <property type="evidence" value="ECO:0007669"/>
    <property type="project" value="EnsemblFungi"/>
</dbReference>
<evidence type="ECO:0000259" key="3">
    <source>
        <dbReference type="Pfam" id="PF25567"/>
    </source>
</evidence>
<protein>
    <recommendedName>
        <fullName evidence="3">SYO1-like TPR repeats domain-containing protein</fullName>
    </recommendedName>
</protein>
<dbReference type="InterPro" id="IPR057990">
    <property type="entry name" value="TPR_SYO1"/>
</dbReference>
<reference evidence="4 5" key="1">
    <citation type="journal article" date="2011" name="Proc. Natl. Acad. Sci. U.S.A.">
        <title>Evolutionary erosion of yeast sex chromosomes by mating-type switching accidents.</title>
        <authorList>
            <person name="Gordon J.L."/>
            <person name="Armisen D."/>
            <person name="Proux-Wera E."/>
            <person name="Oheigeartaigh S.S."/>
            <person name="Byrne K.P."/>
            <person name="Wolfe K.H."/>
        </authorList>
    </citation>
    <scope>NUCLEOTIDE SEQUENCE [LARGE SCALE GENOMIC DNA]</scope>
    <source>
        <strain evidence="5">ATCC 34711 / CBS 6284 / DSM 70876 / NBRC 10599 / NRRL Y-10934 / UCD 77-7</strain>
    </source>
</reference>
<dbReference type="AlphaFoldDB" id="I2H999"/>
<gene>
    <name evidence="4" type="primary">TBLA0I02950</name>
    <name evidence="4" type="ORF">TBLA_0I02950</name>
</gene>
<dbReference type="FunCoup" id="I2H999">
    <property type="interactions" value="267"/>
</dbReference>
<dbReference type="Pfam" id="PF25567">
    <property type="entry name" value="TPR_SYO1"/>
    <property type="match status" value="1"/>
</dbReference>
<accession>I2H999</accession>
<feature type="region of interest" description="Disordered" evidence="2">
    <location>
        <begin position="1"/>
        <end position="22"/>
    </location>
</feature>
<proteinExistence type="inferred from homology"/>
<dbReference type="SUPFAM" id="SSF48371">
    <property type="entry name" value="ARM repeat"/>
    <property type="match status" value="1"/>
</dbReference>
<evidence type="ECO:0000313" key="5">
    <source>
        <dbReference type="Proteomes" id="UP000002866"/>
    </source>
</evidence>
<dbReference type="HOGENOM" id="CLU_446315_0_0_1"/>
<dbReference type="GO" id="GO:0042273">
    <property type="term" value="P:ribosomal large subunit biogenesis"/>
    <property type="evidence" value="ECO:0007669"/>
    <property type="project" value="EnsemblFungi"/>
</dbReference>
<comment type="similarity">
    <text evidence="1">Belongs to the nuclear import and ribosome assembly adapter family.</text>
</comment>
<dbReference type="OMA" id="ADMDMVT"/>
<dbReference type="InterPro" id="IPR052616">
    <property type="entry name" value="SYO1-like"/>
</dbReference>
<dbReference type="InterPro" id="IPR011989">
    <property type="entry name" value="ARM-like"/>
</dbReference>
<evidence type="ECO:0000256" key="2">
    <source>
        <dbReference type="SAM" id="MobiDB-lite"/>
    </source>
</evidence>
<dbReference type="InterPro" id="IPR016024">
    <property type="entry name" value="ARM-type_fold"/>
</dbReference>
<dbReference type="STRING" id="1071380.I2H999"/>
<dbReference type="OrthoDB" id="288703at2759"/>
<dbReference type="Proteomes" id="UP000002866">
    <property type="component" value="Chromosome 9"/>
</dbReference>
<dbReference type="eggNOG" id="ENOG502RYAI">
    <property type="taxonomic scope" value="Eukaryota"/>
</dbReference>
<keyword evidence="5" id="KW-1185">Reference proteome</keyword>